<dbReference type="InterPro" id="IPR015797">
    <property type="entry name" value="NUDIX_hydrolase-like_dom_sf"/>
</dbReference>
<evidence type="ECO:0000256" key="6">
    <source>
        <dbReference type="ARBA" id="ARBA00022801"/>
    </source>
</evidence>
<dbReference type="RefSeq" id="WP_339106734.1">
    <property type="nucleotide sequence ID" value="NZ_CP146606.1"/>
</dbReference>
<evidence type="ECO:0000256" key="3">
    <source>
        <dbReference type="ARBA" id="ARBA00012453"/>
    </source>
</evidence>
<evidence type="ECO:0000256" key="8">
    <source>
        <dbReference type="ARBA" id="ARBA00025164"/>
    </source>
</evidence>
<dbReference type="CDD" id="cd24155">
    <property type="entry name" value="NUDIX_ADPRase"/>
    <property type="match status" value="1"/>
</dbReference>
<dbReference type="Pfam" id="PF00293">
    <property type="entry name" value="NUDIX"/>
    <property type="match status" value="1"/>
</dbReference>
<dbReference type="PANTHER" id="PTHR11839:SF5">
    <property type="entry name" value="ADP-RIBOSE PYROPHOSPHATASE"/>
    <property type="match status" value="1"/>
</dbReference>
<dbReference type="SUPFAM" id="SSF55811">
    <property type="entry name" value="Nudix"/>
    <property type="match status" value="1"/>
</dbReference>
<gene>
    <name evidence="14" type="ORF">RZS32_017045</name>
</gene>
<dbReference type="EC" id="3.6.1.13" evidence="3"/>
<comment type="similarity">
    <text evidence="2">Belongs to the Nudix hydrolase family. NudF subfamily.</text>
</comment>
<dbReference type="NCBIfam" id="TIGR00052">
    <property type="entry name" value="nudix-type nucleoside diphosphatase, YffH/AdpP family"/>
    <property type="match status" value="1"/>
</dbReference>
<evidence type="ECO:0000256" key="11">
    <source>
        <dbReference type="ARBA" id="ARBA00033056"/>
    </source>
</evidence>
<evidence type="ECO:0000256" key="7">
    <source>
        <dbReference type="ARBA" id="ARBA00022842"/>
    </source>
</evidence>
<evidence type="ECO:0000256" key="10">
    <source>
        <dbReference type="ARBA" id="ARBA00030308"/>
    </source>
</evidence>
<dbReference type="PROSITE" id="PS51462">
    <property type="entry name" value="NUDIX"/>
    <property type="match status" value="1"/>
</dbReference>
<accession>A0ABZ2TIY8</accession>
<evidence type="ECO:0000256" key="4">
    <source>
        <dbReference type="ARBA" id="ARBA00013297"/>
    </source>
</evidence>
<evidence type="ECO:0000256" key="5">
    <source>
        <dbReference type="ARBA" id="ARBA00022723"/>
    </source>
</evidence>
<dbReference type="InterPro" id="IPR000086">
    <property type="entry name" value="NUDIX_hydrolase_dom"/>
</dbReference>
<dbReference type="EMBL" id="CP146606">
    <property type="protein sequence ID" value="WYK18068.1"/>
    <property type="molecule type" value="Genomic_DNA"/>
</dbReference>
<dbReference type="Gene3D" id="3.90.79.10">
    <property type="entry name" value="Nucleoside Triphosphate Pyrophosphohydrolase"/>
    <property type="match status" value="1"/>
</dbReference>
<evidence type="ECO:0000256" key="2">
    <source>
        <dbReference type="ARBA" id="ARBA00007482"/>
    </source>
</evidence>
<comment type="function">
    <text evidence="8">Acts on ADP-mannose and ADP-glucose as well as ADP-ribose. Prevents glycogen biosynthesis. The reaction catalyzed by this enzyme is a limiting step of the gluconeogenic process.</text>
</comment>
<evidence type="ECO:0000256" key="9">
    <source>
        <dbReference type="ARBA" id="ARBA00030162"/>
    </source>
</evidence>
<reference evidence="14 15" key="1">
    <citation type="submission" date="2024-02" db="EMBL/GenBank/DDBJ databases">
        <title>Roseovarius strain W115 nov., isolated from a marine algae.</title>
        <authorList>
            <person name="Lee M.W."/>
            <person name="Lee J.K."/>
            <person name="Kim J.M."/>
            <person name="Choi D.G."/>
            <person name="Baek J.H."/>
            <person name="Bayburt H."/>
            <person name="Jung J.J."/>
            <person name="Han D.M."/>
            <person name="Jeon C.O."/>
        </authorList>
    </citation>
    <scope>NUCLEOTIDE SEQUENCE [LARGE SCALE GENOMIC DNA]</scope>
    <source>
        <strain evidence="14 15">W115</strain>
    </source>
</reference>
<organism evidence="14 15">
    <name type="scientific">Roseovarius rhodophyticola</name>
    <dbReference type="NCBI Taxonomy" id="3080827"/>
    <lineage>
        <taxon>Bacteria</taxon>
        <taxon>Pseudomonadati</taxon>
        <taxon>Pseudomonadota</taxon>
        <taxon>Alphaproteobacteria</taxon>
        <taxon>Rhodobacterales</taxon>
        <taxon>Roseobacteraceae</taxon>
        <taxon>Roseovarius</taxon>
    </lineage>
</organism>
<evidence type="ECO:0000313" key="15">
    <source>
        <dbReference type="Proteomes" id="UP001281305"/>
    </source>
</evidence>
<keyword evidence="15" id="KW-1185">Reference proteome</keyword>
<evidence type="ECO:0000256" key="1">
    <source>
        <dbReference type="ARBA" id="ARBA00001946"/>
    </source>
</evidence>
<dbReference type="Proteomes" id="UP001281305">
    <property type="component" value="Chromosome"/>
</dbReference>
<evidence type="ECO:0000256" key="12">
    <source>
        <dbReference type="ARBA" id="ARBA00049546"/>
    </source>
</evidence>
<dbReference type="InterPro" id="IPR004385">
    <property type="entry name" value="NDP_pyrophosphatase"/>
</dbReference>
<comment type="catalytic activity">
    <reaction evidence="12">
        <text>ADP-D-ribose + H2O = D-ribose 5-phosphate + AMP + 2 H(+)</text>
        <dbReference type="Rhea" id="RHEA:10412"/>
        <dbReference type="ChEBI" id="CHEBI:15377"/>
        <dbReference type="ChEBI" id="CHEBI:15378"/>
        <dbReference type="ChEBI" id="CHEBI:57967"/>
        <dbReference type="ChEBI" id="CHEBI:78346"/>
        <dbReference type="ChEBI" id="CHEBI:456215"/>
        <dbReference type="EC" id="3.6.1.13"/>
    </reaction>
</comment>
<feature type="domain" description="Nudix hydrolase" evidence="13">
    <location>
        <begin position="222"/>
        <end position="362"/>
    </location>
</feature>
<keyword evidence="5" id="KW-0479">Metal-binding</keyword>
<evidence type="ECO:0000259" key="13">
    <source>
        <dbReference type="PROSITE" id="PS51462"/>
    </source>
</evidence>
<proteinExistence type="inferred from homology"/>
<comment type="cofactor">
    <cofactor evidence="1">
        <name>Mg(2+)</name>
        <dbReference type="ChEBI" id="CHEBI:18420"/>
    </cofactor>
</comment>
<keyword evidence="7" id="KW-0460">Magnesium</keyword>
<sequence length="377" mass="41096">MSASGLPSGGPDVTCRFFLTGALARSDVLSHLLGDTEQDLRPFSLAGYASGAGAFTVIPGLVPALDATTDGQILTCPVEHAKRLRFLAQSFKLAPSDCAVEGEETTIFLVASVENPTLVKAWELTQLPMLLHAIEEIMSYYGRHDVSEVAARMPMILARAHSRVAALQTAPSAIRTALSSENVEVGAERATHEGYFLTRSYRLRHPTFDGGQSEDVVREVFVATDAAIVLPYDPVRDRVLLVEQFRMGPFGRADPLPWVLEPVAGRVDPGEAPETTARRECVEEAGLDLHTLKHVSSHYCSPGCSTEVFHCYVGLCDLPDMAQGQGGLETEHEDIRTHVLSFEDALNLTRTGEANIGPLVLLLLWLERERPRLRSIG</sequence>
<protein>
    <recommendedName>
        <fullName evidence="4">ADP-ribose pyrophosphatase</fullName>
        <ecNumber evidence="3">3.6.1.13</ecNumber>
    </recommendedName>
    <alternativeName>
        <fullName evidence="9">ADP-ribose diphosphatase</fullName>
    </alternativeName>
    <alternativeName>
        <fullName evidence="11">ADP-ribose phosphohydrolase</fullName>
    </alternativeName>
    <alternativeName>
        <fullName evidence="10">Adenosine diphosphoribose pyrophosphatase</fullName>
    </alternativeName>
</protein>
<name>A0ABZ2TIY8_9RHOB</name>
<keyword evidence="6" id="KW-0378">Hydrolase</keyword>
<evidence type="ECO:0000313" key="14">
    <source>
        <dbReference type="EMBL" id="WYK18068.1"/>
    </source>
</evidence>
<dbReference type="PANTHER" id="PTHR11839">
    <property type="entry name" value="UDP/ADP-SUGAR PYROPHOSPHATASE"/>
    <property type="match status" value="1"/>
</dbReference>